<sequence length="311" mass="34658">MTNITITLGDPGGVGPEIVLRALQRREMQASVSYTLISHPAVKEWFSSHLQRKDILWHTVLDDMEFTLSFGKETPQGGRIAYESLRRALTFLKSESSDILVTAPLSKKNVHLWDEKFVDHTTFLGNAFNTEDYRMAFWSSKFGLILETIHVPLHKVPQILSPSHLEKTIRLGWEFSRKIFGENSRIVLCGLNPHAGEDGLLGREEIDILLPVAEKLKKEGIPLEGPLPADTVFYHALKGTYQFIVAMYHDQGLAPFKMIAFEEGVNITLGLPIIRTSPDHGTGFSIAGKGIASSLSMLNAIQIALQLKGQK</sequence>
<dbReference type="EMBL" id="CP073355">
    <property type="protein sequence ID" value="URA10290.1"/>
    <property type="molecule type" value="Genomic_DNA"/>
</dbReference>
<reference evidence="4" key="2">
    <citation type="submission" date="2022-06" db="EMBL/GenBank/DDBJ databases">
        <title>Thermospira aquatica gen. nov., sp. nov.</title>
        <authorList>
            <person name="Ben Ali Gam Z."/>
            <person name="Labat M."/>
        </authorList>
    </citation>
    <scope>NUCLEOTIDE SEQUENCE</scope>
    <source>
        <strain evidence="4">F1F22</strain>
    </source>
</reference>
<evidence type="ECO:0000313" key="4">
    <source>
        <dbReference type="EMBL" id="URA10290.1"/>
    </source>
</evidence>
<dbReference type="PANTHER" id="PTHR30004:SF6">
    <property type="entry name" value="D-THREONATE 4-PHOSPHATE DEHYDROGENASE"/>
    <property type="match status" value="1"/>
</dbReference>
<keyword evidence="5" id="KW-1185">Reference proteome</keyword>
<keyword evidence="1" id="KW-0479">Metal-binding</keyword>
<dbReference type="GO" id="GO:0046872">
    <property type="term" value="F:metal ion binding"/>
    <property type="evidence" value="ECO:0007669"/>
    <property type="project" value="UniProtKB-KW"/>
</dbReference>
<protein>
    <submittedName>
        <fullName evidence="4">4-hydroxythreonine-4-phosphate dehydrogenase PdxA</fullName>
        <ecNumber evidence="4">1.1.1.262</ecNumber>
    </submittedName>
</protein>
<dbReference type="GO" id="GO:0050570">
    <property type="term" value="F:4-hydroxythreonine-4-phosphate dehydrogenase activity"/>
    <property type="evidence" value="ECO:0007669"/>
    <property type="project" value="UniProtKB-EC"/>
</dbReference>
<dbReference type="NCBIfam" id="TIGR00557">
    <property type="entry name" value="pdxA"/>
    <property type="match status" value="1"/>
</dbReference>
<dbReference type="Proteomes" id="UP001056539">
    <property type="component" value="Chromosome"/>
</dbReference>
<accession>A0AAX3BDJ5</accession>
<proteinExistence type="predicted"/>
<keyword evidence="2 4" id="KW-0560">Oxidoreductase</keyword>
<evidence type="ECO:0000256" key="3">
    <source>
        <dbReference type="ARBA" id="ARBA00023027"/>
    </source>
</evidence>
<reference evidence="4" key="1">
    <citation type="submission" date="2021-04" db="EMBL/GenBank/DDBJ databases">
        <authorList>
            <person name="Postec A."/>
        </authorList>
    </citation>
    <scope>NUCLEOTIDE SEQUENCE</scope>
    <source>
        <strain evidence="4">F1F22</strain>
    </source>
</reference>
<evidence type="ECO:0000256" key="2">
    <source>
        <dbReference type="ARBA" id="ARBA00023002"/>
    </source>
</evidence>
<dbReference type="SUPFAM" id="SSF53659">
    <property type="entry name" value="Isocitrate/Isopropylmalate dehydrogenase-like"/>
    <property type="match status" value="1"/>
</dbReference>
<dbReference type="PANTHER" id="PTHR30004">
    <property type="entry name" value="4-HYDROXYTHREONINE-4-PHOSPHATE DEHYDROGENASE"/>
    <property type="match status" value="1"/>
</dbReference>
<evidence type="ECO:0000313" key="5">
    <source>
        <dbReference type="Proteomes" id="UP001056539"/>
    </source>
</evidence>
<dbReference type="Gene3D" id="3.40.718.10">
    <property type="entry name" value="Isopropylmalate Dehydrogenase"/>
    <property type="match status" value="1"/>
</dbReference>
<dbReference type="Pfam" id="PF04166">
    <property type="entry name" value="PdxA"/>
    <property type="match status" value="1"/>
</dbReference>
<name>A0AAX3BDJ5_9SPIR</name>
<evidence type="ECO:0000256" key="1">
    <source>
        <dbReference type="ARBA" id="ARBA00022723"/>
    </source>
</evidence>
<gene>
    <name evidence="4" type="primary">pdxA</name>
    <name evidence="4" type="ORF">KDW03_00350</name>
</gene>
<organism evidence="4 5">
    <name type="scientific">Thermospira aquatica</name>
    <dbReference type="NCBI Taxonomy" id="2828656"/>
    <lineage>
        <taxon>Bacteria</taxon>
        <taxon>Pseudomonadati</taxon>
        <taxon>Spirochaetota</taxon>
        <taxon>Spirochaetia</taxon>
        <taxon>Brevinematales</taxon>
        <taxon>Thermospiraceae</taxon>
        <taxon>Thermospira</taxon>
    </lineage>
</organism>
<keyword evidence="3" id="KW-0520">NAD</keyword>
<dbReference type="RefSeq" id="WP_271435422.1">
    <property type="nucleotide sequence ID" value="NZ_CP073355.1"/>
</dbReference>
<dbReference type="AlphaFoldDB" id="A0AAX3BDJ5"/>
<dbReference type="GO" id="GO:0051287">
    <property type="term" value="F:NAD binding"/>
    <property type="evidence" value="ECO:0007669"/>
    <property type="project" value="InterPro"/>
</dbReference>
<dbReference type="InterPro" id="IPR005255">
    <property type="entry name" value="PdxA_fam"/>
</dbReference>
<dbReference type="KEGG" id="taqu:KDW03_00350"/>
<dbReference type="EC" id="1.1.1.262" evidence="4"/>